<organism evidence="1 2">
    <name type="scientific">Kingella oralis ATCC 51147</name>
    <dbReference type="NCBI Taxonomy" id="629741"/>
    <lineage>
        <taxon>Bacteria</taxon>
        <taxon>Pseudomonadati</taxon>
        <taxon>Pseudomonadota</taxon>
        <taxon>Betaproteobacteria</taxon>
        <taxon>Neisseriales</taxon>
        <taxon>Neisseriaceae</taxon>
        <taxon>Kingella</taxon>
    </lineage>
</organism>
<dbReference type="EMBL" id="ACJW02000005">
    <property type="protein sequence ID" value="EEP67112.1"/>
    <property type="molecule type" value="Genomic_DNA"/>
</dbReference>
<name>C4GLW1_9NEIS</name>
<accession>C4GLW1</accession>
<dbReference type="AlphaFoldDB" id="C4GLW1"/>
<comment type="caution">
    <text evidence="1">The sequence shown here is derived from an EMBL/GenBank/DDBJ whole genome shotgun (WGS) entry which is preliminary data.</text>
</comment>
<evidence type="ECO:0000313" key="2">
    <source>
        <dbReference type="Proteomes" id="UP000003009"/>
    </source>
</evidence>
<protein>
    <submittedName>
        <fullName evidence="1">Uncharacterized protein</fullName>
    </submittedName>
</protein>
<evidence type="ECO:0000313" key="1">
    <source>
        <dbReference type="EMBL" id="EEP67112.1"/>
    </source>
</evidence>
<dbReference type="HOGENOM" id="CLU_2717007_0_0_4"/>
<gene>
    <name evidence="1" type="ORF">GCWU000324_02684</name>
</gene>
<dbReference type="STRING" id="629741.GCWU000324_02684"/>
<sequence length="72" mass="8015">MRWQNKNNGQDGRATGLFRLPMFTRQGSLKSILPTLSHFQAAYSRGGTTRPNPKATPICAIIAPFCSHRQTL</sequence>
<keyword evidence="2" id="KW-1185">Reference proteome</keyword>
<dbReference type="Proteomes" id="UP000003009">
    <property type="component" value="Unassembled WGS sequence"/>
</dbReference>
<reference evidence="1" key="1">
    <citation type="submission" date="2009-04" db="EMBL/GenBank/DDBJ databases">
        <authorList>
            <person name="Weinstock G."/>
            <person name="Sodergren E."/>
            <person name="Clifton S."/>
            <person name="Fulton L."/>
            <person name="Fulton B."/>
            <person name="Courtney L."/>
            <person name="Fronick C."/>
            <person name="Harrison M."/>
            <person name="Strong C."/>
            <person name="Farmer C."/>
            <person name="Delahaunty K."/>
            <person name="Markovic C."/>
            <person name="Hall O."/>
            <person name="Minx P."/>
            <person name="Tomlinson C."/>
            <person name="Mitreva M."/>
            <person name="Nelson J."/>
            <person name="Hou S."/>
            <person name="Wollam A."/>
            <person name="Pepin K.H."/>
            <person name="Johnson M."/>
            <person name="Bhonagiri V."/>
            <person name="Nash W.E."/>
            <person name="Warren W."/>
            <person name="Chinwalla A."/>
            <person name="Mardis E.R."/>
            <person name="Wilson R.K."/>
        </authorList>
    </citation>
    <scope>NUCLEOTIDE SEQUENCE [LARGE SCALE GENOMIC DNA]</scope>
    <source>
        <strain evidence="1">ATCC 51147</strain>
    </source>
</reference>
<proteinExistence type="predicted"/>